<keyword evidence="1" id="KW-0472">Membrane</keyword>
<keyword evidence="1" id="KW-1133">Transmembrane helix</keyword>
<name>A0A1M5ZZY3_9CLOT</name>
<feature type="domain" description="DUF1980" evidence="2">
    <location>
        <begin position="12"/>
        <end position="62"/>
    </location>
</feature>
<dbReference type="InterPro" id="IPR048447">
    <property type="entry name" value="DUF1980_C"/>
</dbReference>
<feature type="transmembrane region" description="Helical" evidence="1">
    <location>
        <begin position="39"/>
        <end position="58"/>
    </location>
</feature>
<reference evidence="4 5" key="1">
    <citation type="submission" date="2016-11" db="EMBL/GenBank/DDBJ databases">
        <authorList>
            <person name="Jaros S."/>
            <person name="Januszkiewicz K."/>
            <person name="Wedrychowicz H."/>
        </authorList>
    </citation>
    <scope>NUCLEOTIDE SEQUENCE [LARGE SCALE GENOMIC DNA]</scope>
    <source>
        <strain evidence="4 5">DSM 6191</strain>
    </source>
</reference>
<accession>A0A1M5ZZY3</accession>
<feature type="transmembrane region" description="Helical" evidence="1">
    <location>
        <begin position="9"/>
        <end position="27"/>
    </location>
</feature>
<dbReference type="RefSeq" id="WP_073021673.1">
    <property type="nucleotide sequence ID" value="NZ_FQXU01000012.1"/>
</dbReference>
<feature type="domain" description="DUF1980" evidence="3">
    <location>
        <begin position="112"/>
        <end position="244"/>
    </location>
</feature>
<dbReference type="Pfam" id="PF21537">
    <property type="entry name" value="DUF1980_C"/>
    <property type="match status" value="1"/>
</dbReference>
<gene>
    <name evidence="4" type="ORF">SAMN02745941_03556</name>
</gene>
<dbReference type="PANTHER" id="PTHR40047">
    <property type="entry name" value="UPF0703 PROTEIN YCGQ"/>
    <property type="match status" value="1"/>
</dbReference>
<evidence type="ECO:0000256" key="1">
    <source>
        <dbReference type="SAM" id="Phobius"/>
    </source>
</evidence>
<dbReference type="EMBL" id="FQXU01000012">
    <property type="protein sequence ID" value="SHI29748.1"/>
    <property type="molecule type" value="Genomic_DNA"/>
</dbReference>
<dbReference type="Pfam" id="PF09323">
    <property type="entry name" value="DUF1980"/>
    <property type="match status" value="1"/>
</dbReference>
<dbReference type="Proteomes" id="UP000184241">
    <property type="component" value="Unassembled WGS sequence"/>
</dbReference>
<feature type="transmembrane region" description="Helical" evidence="1">
    <location>
        <begin position="70"/>
        <end position="87"/>
    </location>
</feature>
<evidence type="ECO:0000259" key="2">
    <source>
        <dbReference type="Pfam" id="PF09323"/>
    </source>
</evidence>
<dbReference type="NCBIfam" id="TIGR03943">
    <property type="entry name" value="TIGR03943 family putative permease subunit"/>
    <property type="match status" value="1"/>
</dbReference>
<proteinExistence type="predicted"/>
<dbReference type="InterPro" id="IPR048493">
    <property type="entry name" value="DUF1980_N"/>
</dbReference>
<protein>
    <submittedName>
        <fullName evidence="4">Putative membrane protein</fullName>
    </submittedName>
</protein>
<evidence type="ECO:0000259" key="3">
    <source>
        <dbReference type="Pfam" id="PF21537"/>
    </source>
</evidence>
<organism evidence="4 5">
    <name type="scientific">Clostridium intestinale DSM 6191</name>
    <dbReference type="NCBI Taxonomy" id="1121320"/>
    <lineage>
        <taxon>Bacteria</taxon>
        <taxon>Bacillati</taxon>
        <taxon>Bacillota</taxon>
        <taxon>Clostridia</taxon>
        <taxon>Eubacteriales</taxon>
        <taxon>Clostridiaceae</taxon>
        <taxon>Clostridium</taxon>
    </lineage>
</organism>
<dbReference type="InterPro" id="IPR052955">
    <property type="entry name" value="UPF0703_membrane_permease"/>
</dbReference>
<dbReference type="AlphaFoldDB" id="A0A1M5ZZY3"/>
<dbReference type="InterPro" id="IPR015402">
    <property type="entry name" value="DUF1980"/>
</dbReference>
<evidence type="ECO:0000313" key="5">
    <source>
        <dbReference type="Proteomes" id="UP000184241"/>
    </source>
</evidence>
<dbReference type="PANTHER" id="PTHR40047:SF1">
    <property type="entry name" value="UPF0703 PROTEIN YCGQ"/>
    <property type="match status" value="1"/>
</dbReference>
<evidence type="ECO:0000313" key="4">
    <source>
        <dbReference type="EMBL" id="SHI29748.1"/>
    </source>
</evidence>
<sequence>MKKFNLNEFIWFLCLTFIDLYLIYLLKTEGLYNYVHPKMFYYTVFAIILIGIISLFQLTRVFTIPSRQGVKKGYGIFFIAFILMMYGREVSGIEATEYKGVTLILNNQDIHEDKESHEKINETGIIKFDKEHFFCYFEELQENPKSYLGREVDISGFVYKVEKEKGIFYLGRSVLNCCVADSQNLALVFKADEANMPEKGQWLQVNGVINVNEVEYKGNKVALPTIKVKSTNRIPNDQNEFLYKEA</sequence>
<keyword evidence="1" id="KW-0812">Transmembrane</keyword>